<dbReference type="InterPro" id="IPR024603">
    <property type="entry name" value="COG_complex_COG2_C"/>
</dbReference>
<dbReference type="EnsemblProtists" id="EOD14468">
    <property type="protein sequence ID" value="EOD14468"/>
    <property type="gene ID" value="EMIHUDRAFT_451798"/>
</dbReference>
<dbReference type="HOGENOM" id="CLU_593730_0_0_1"/>
<dbReference type="Pfam" id="PF12022">
    <property type="entry name" value="COG2_C"/>
    <property type="match status" value="1"/>
</dbReference>
<name>A0A0D3IT83_EMIH1</name>
<dbReference type="AlphaFoldDB" id="A0A0D3IT83"/>
<dbReference type="GO" id="GO:0017119">
    <property type="term" value="C:Golgi transport complex"/>
    <property type="evidence" value="ECO:0007669"/>
    <property type="project" value="TreeGrafter"/>
</dbReference>
<evidence type="ECO:0000313" key="3">
    <source>
        <dbReference type="Proteomes" id="UP000013827"/>
    </source>
</evidence>
<dbReference type="Proteomes" id="UP000013827">
    <property type="component" value="Unassembled WGS sequence"/>
</dbReference>
<dbReference type="PANTHER" id="PTHR12961">
    <property type="entry name" value="CONSERVED OLIGOMERIC GOLGI COMPLEX COMPONENT 2"/>
    <property type="match status" value="1"/>
</dbReference>
<dbReference type="GO" id="GO:0007030">
    <property type="term" value="P:Golgi organization"/>
    <property type="evidence" value="ECO:0007669"/>
    <property type="project" value="InterPro"/>
</dbReference>
<reference evidence="2" key="2">
    <citation type="submission" date="2024-10" db="UniProtKB">
        <authorList>
            <consortium name="EnsemblProtists"/>
        </authorList>
    </citation>
    <scope>IDENTIFICATION</scope>
</reference>
<dbReference type="InterPro" id="IPR009316">
    <property type="entry name" value="COG2"/>
</dbReference>
<accession>A0A0D3IT83</accession>
<evidence type="ECO:0000313" key="2">
    <source>
        <dbReference type="EnsemblProtists" id="EOD14468"/>
    </source>
</evidence>
<dbReference type="RefSeq" id="XP_005766897.1">
    <property type="nucleotide sequence ID" value="XM_005766840.1"/>
</dbReference>
<dbReference type="STRING" id="2903.R1BWC6"/>
<dbReference type="eggNOG" id="KOG2307">
    <property type="taxonomic scope" value="Eukaryota"/>
</dbReference>
<dbReference type="GeneID" id="17260481"/>
<evidence type="ECO:0000259" key="1">
    <source>
        <dbReference type="Pfam" id="PF12022"/>
    </source>
</evidence>
<reference evidence="3" key="1">
    <citation type="journal article" date="2013" name="Nature">
        <title>Pan genome of the phytoplankton Emiliania underpins its global distribution.</title>
        <authorList>
            <person name="Read B.A."/>
            <person name="Kegel J."/>
            <person name="Klute M.J."/>
            <person name="Kuo A."/>
            <person name="Lefebvre S.C."/>
            <person name="Maumus F."/>
            <person name="Mayer C."/>
            <person name="Miller J."/>
            <person name="Monier A."/>
            <person name="Salamov A."/>
            <person name="Young J."/>
            <person name="Aguilar M."/>
            <person name="Claverie J.M."/>
            <person name="Frickenhaus S."/>
            <person name="Gonzalez K."/>
            <person name="Herman E.K."/>
            <person name="Lin Y.C."/>
            <person name="Napier J."/>
            <person name="Ogata H."/>
            <person name="Sarno A.F."/>
            <person name="Shmutz J."/>
            <person name="Schroeder D."/>
            <person name="de Vargas C."/>
            <person name="Verret F."/>
            <person name="von Dassow P."/>
            <person name="Valentin K."/>
            <person name="Van de Peer Y."/>
            <person name="Wheeler G."/>
            <person name="Dacks J.B."/>
            <person name="Delwiche C.F."/>
            <person name="Dyhrman S.T."/>
            <person name="Glockner G."/>
            <person name="John U."/>
            <person name="Richards T."/>
            <person name="Worden A.Z."/>
            <person name="Zhang X."/>
            <person name="Grigoriev I.V."/>
            <person name="Allen A.E."/>
            <person name="Bidle K."/>
            <person name="Borodovsky M."/>
            <person name="Bowler C."/>
            <person name="Brownlee C."/>
            <person name="Cock J.M."/>
            <person name="Elias M."/>
            <person name="Gladyshev V.N."/>
            <person name="Groth M."/>
            <person name="Guda C."/>
            <person name="Hadaegh A."/>
            <person name="Iglesias-Rodriguez M.D."/>
            <person name="Jenkins J."/>
            <person name="Jones B.M."/>
            <person name="Lawson T."/>
            <person name="Leese F."/>
            <person name="Lindquist E."/>
            <person name="Lobanov A."/>
            <person name="Lomsadze A."/>
            <person name="Malik S.B."/>
            <person name="Marsh M.E."/>
            <person name="Mackinder L."/>
            <person name="Mock T."/>
            <person name="Mueller-Roeber B."/>
            <person name="Pagarete A."/>
            <person name="Parker M."/>
            <person name="Probert I."/>
            <person name="Quesneville H."/>
            <person name="Raines C."/>
            <person name="Rensing S.A."/>
            <person name="Riano-Pachon D.M."/>
            <person name="Richier S."/>
            <person name="Rokitta S."/>
            <person name="Shiraiwa Y."/>
            <person name="Soanes D.M."/>
            <person name="van der Giezen M."/>
            <person name="Wahlund T.M."/>
            <person name="Williams B."/>
            <person name="Wilson W."/>
            <person name="Wolfe G."/>
            <person name="Wurch L.L."/>
        </authorList>
    </citation>
    <scope>NUCLEOTIDE SEQUENCE</scope>
</reference>
<keyword evidence="3" id="KW-1185">Reference proteome</keyword>
<dbReference type="GO" id="GO:0006891">
    <property type="term" value="P:intra-Golgi vesicle-mediated transport"/>
    <property type="evidence" value="ECO:0007669"/>
    <property type="project" value="TreeGrafter"/>
</dbReference>
<dbReference type="PANTHER" id="PTHR12961:SF0">
    <property type="entry name" value="CONSERVED OLIGOMERIC GOLGI COMPLEX SUBUNIT 2"/>
    <property type="match status" value="1"/>
</dbReference>
<dbReference type="PaxDb" id="2903-EOD14468"/>
<dbReference type="KEGG" id="ehx:EMIHUDRAFT_451798"/>
<protein>
    <recommendedName>
        <fullName evidence="1">COG complex component COG2 C-terminal domain-containing protein</fullName>
    </recommendedName>
</protein>
<organism evidence="2 3">
    <name type="scientific">Emiliania huxleyi (strain CCMP1516)</name>
    <dbReference type="NCBI Taxonomy" id="280463"/>
    <lineage>
        <taxon>Eukaryota</taxon>
        <taxon>Haptista</taxon>
        <taxon>Haptophyta</taxon>
        <taxon>Prymnesiophyceae</taxon>
        <taxon>Isochrysidales</taxon>
        <taxon>Noelaerhabdaceae</taxon>
        <taxon>Emiliania</taxon>
    </lineage>
</organism>
<proteinExistence type="predicted"/>
<feature type="domain" description="COG complex component COG2 C-terminal" evidence="1">
    <location>
        <begin position="298"/>
        <end position="420"/>
    </location>
</feature>
<dbReference type="GO" id="GO:0015031">
    <property type="term" value="P:protein transport"/>
    <property type="evidence" value="ECO:0007669"/>
    <property type="project" value="InterPro"/>
</dbReference>
<sequence>MPALSSLKRDLTDTLQSLASEIDRSVDVDQFRSVSAGIARHEESIESLCDSLAVFEETCSALTTPLSSVAERIGAKLDERAKLNEQRERLRLLQRLAQTLHHLESLLDRPPAPEGAGAAEALDDLLRAAREMGRLRILRERGAEQKLRAVRPGLERWERVRKTLLRQLTDSLHAALAAGDEARAARVVLGFADADASAEATHWLRSEWVAPRLVPQLKGAVARGTERDALPRICAEAKLEALLQTPAERHYFRCHPAGADLMRRFNLPIYFQLRAATATCSTALHVTAAVSVLAAGAAVLAQLGGTCTAQLAPARAIPALYRLTGRPLPTAASLFMPEVTRPLRDLLHHQAGERLGEAARREWAAEVGGVVCRHFLQLATSMLDGVRKDEEARRRYARKADAASSTTDADKVCVQLFLDVEALGAQLREVGVDAPRLADYCALRDAVRPDLTLMESIGGAA</sequence>
<dbReference type="GO" id="GO:0016020">
    <property type="term" value="C:membrane"/>
    <property type="evidence" value="ECO:0007669"/>
    <property type="project" value="InterPro"/>
</dbReference>